<dbReference type="OrthoDB" id="432970at2759"/>
<proteinExistence type="predicted"/>
<dbReference type="AlphaFoldDB" id="A0A6A6PBD6"/>
<evidence type="ECO:0000313" key="1">
    <source>
        <dbReference type="EMBL" id="KAF2461284.1"/>
    </source>
</evidence>
<keyword evidence="2" id="KW-1185">Reference proteome</keyword>
<dbReference type="Proteomes" id="UP000799766">
    <property type="component" value="Unassembled WGS sequence"/>
</dbReference>
<name>A0A6A6PBD6_9PEZI</name>
<evidence type="ECO:0000313" key="2">
    <source>
        <dbReference type="Proteomes" id="UP000799766"/>
    </source>
</evidence>
<gene>
    <name evidence="1" type="ORF">BDY21DRAFT_368550</name>
</gene>
<reference evidence="1" key="1">
    <citation type="journal article" date="2020" name="Stud. Mycol.">
        <title>101 Dothideomycetes genomes: a test case for predicting lifestyles and emergence of pathogens.</title>
        <authorList>
            <person name="Haridas S."/>
            <person name="Albert R."/>
            <person name="Binder M."/>
            <person name="Bloem J."/>
            <person name="Labutti K."/>
            <person name="Salamov A."/>
            <person name="Andreopoulos B."/>
            <person name="Baker S."/>
            <person name="Barry K."/>
            <person name="Bills G."/>
            <person name="Bluhm B."/>
            <person name="Cannon C."/>
            <person name="Castanera R."/>
            <person name="Culley D."/>
            <person name="Daum C."/>
            <person name="Ezra D."/>
            <person name="Gonzalez J."/>
            <person name="Henrissat B."/>
            <person name="Kuo A."/>
            <person name="Liang C."/>
            <person name="Lipzen A."/>
            <person name="Lutzoni F."/>
            <person name="Magnuson J."/>
            <person name="Mondo S."/>
            <person name="Nolan M."/>
            <person name="Ohm R."/>
            <person name="Pangilinan J."/>
            <person name="Park H.-J."/>
            <person name="Ramirez L."/>
            <person name="Alfaro M."/>
            <person name="Sun H."/>
            <person name="Tritt A."/>
            <person name="Yoshinaga Y."/>
            <person name="Zwiers L.-H."/>
            <person name="Turgeon B."/>
            <person name="Goodwin S."/>
            <person name="Spatafora J."/>
            <person name="Crous P."/>
            <person name="Grigoriev I."/>
        </authorList>
    </citation>
    <scope>NUCLEOTIDE SEQUENCE</scope>
    <source>
        <strain evidence="1">ATCC 16933</strain>
    </source>
</reference>
<accession>A0A6A6PBD6</accession>
<organism evidence="1 2">
    <name type="scientific">Lineolata rhizophorae</name>
    <dbReference type="NCBI Taxonomy" id="578093"/>
    <lineage>
        <taxon>Eukaryota</taxon>
        <taxon>Fungi</taxon>
        <taxon>Dikarya</taxon>
        <taxon>Ascomycota</taxon>
        <taxon>Pezizomycotina</taxon>
        <taxon>Dothideomycetes</taxon>
        <taxon>Dothideomycetes incertae sedis</taxon>
        <taxon>Lineolatales</taxon>
        <taxon>Lineolataceae</taxon>
        <taxon>Lineolata</taxon>
    </lineage>
</organism>
<sequence length="204" mass="23630">MQDIKEAILFSHSCTEALKWMAFLFAGLLEGTWTHCAEEFHITSTPPARKVVFIRTSDNCRKSTDEFMHVVWRVQLKSGEVWAVDLTGAQAGIPMSCAPWHDYSRAYIQDILSDEYFGFCAIRRWRERLDTTCAVGDAANDLQQQMLVELEHAVEAWGNVHNMDLRKLIKSNDDDFKDQRDIFIRHVCERLERKTNELMGRESA</sequence>
<protein>
    <submittedName>
        <fullName evidence="1">Uncharacterized protein</fullName>
    </submittedName>
</protein>
<dbReference type="EMBL" id="MU001671">
    <property type="protein sequence ID" value="KAF2461284.1"/>
    <property type="molecule type" value="Genomic_DNA"/>
</dbReference>